<sequence>MSYLWEVLQNAKVQGIEKNKIRFKKASNVSPYVEVNSEWMNYIDLKEKEEYYFDINVYHRFSSILAGLIEDMMINCEKQYINQKEETQNTIENYGNILNLLLHLLGELDLKAGIHREVLIYENIVKDIDGGIFGREISSGFQSFSKDEKFLLAKYLYKLYRTKEQIKIFQEVIRKIFEDHLLYRKKGREEKYILYISSSILSKKIDYQKLDIIKALFWDISYELEVFWQNHFGVIEHDEIMRIGNIGIY</sequence>
<evidence type="ECO:0000313" key="2">
    <source>
        <dbReference type="EMBL" id="ARE89054.1"/>
    </source>
</evidence>
<organism evidence="2 4">
    <name type="scientific">Clostridium formicaceticum</name>
    <dbReference type="NCBI Taxonomy" id="1497"/>
    <lineage>
        <taxon>Bacteria</taxon>
        <taxon>Bacillati</taxon>
        <taxon>Bacillota</taxon>
        <taxon>Clostridia</taxon>
        <taxon>Eubacteriales</taxon>
        <taxon>Clostridiaceae</taxon>
        <taxon>Clostridium</taxon>
    </lineage>
</organism>
<evidence type="ECO:0000313" key="3">
    <source>
        <dbReference type="Proteomes" id="UP000177894"/>
    </source>
</evidence>
<dbReference type="EMBL" id="CP017603">
    <property type="protein sequence ID" value="AOY74678.1"/>
    <property type="molecule type" value="Genomic_DNA"/>
</dbReference>
<reference evidence="1 3" key="1">
    <citation type="submission" date="2016-10" db="EMBL/GenBank/DDBJ databases">
        <title>Complete Genome Sequence of Acetogen Clostridium formicoaceticum ATCC 27076.</title>
        <authorList>
            <person name="Bao T."/>
            <person name="Cheng C."/>
            <person name="Zhao J."/>
            <person name="Yang S.-T."/>
            <person name="Wang J."/>
            <person name="Wang M."/>
        </authorList>
    </citation>
    <scope>NUCLEOTIDE SEQUENCE [LARGE SCALE GENOMIC DNA]</scope>
    <source>
        <strain evidence="1 3">ATCC 27076</strain>
    </source>
</reference>
<dbReference type="Proteomes" id="UP000192478">
    <property type="component" value="Chromosome"/>
</dbReference>
<evidence type="ECO:0000313" key="4">
    <source>
        <dbReference type="Proteomes" id="UP000192478"/>
    </source>
</evidence>
<gene>
    <name evidence="1" type="ORF">BJL90_01135</name>
    <name evidence="2" type="ORF">CLFO_34600</name>
</gene>
<name>A0AAC9WHS0_9CLOT</name>
<dbReference type="KEGG" id="cfm:BJL90_01135"/>
<keyword evidence="3" id="KW-1185">Reference proteome</keyword>
<dbReference type="AlphaFoldDB" id="A0AAC9WHS0"/>
<dbReference type="EMBL" id="CP020559">
    <property type="protein sequence ID" value="ARE89054.1"/>
    <property type="molecule type" value="Genomic_DNA"/>
</dbReference>
<proteinExistence type="predicted"/>
<evidence type="ECO:0000313" key="1">
    <source>
        <dbReference type="EMBL" id="AOY74678.1"/>
    </source>
</evidence>
<dbReference type="RefSeq" id="WP_070963550.1">
    <property type="nucleotide sequence ID" value="NZ_CP017603.1"/>
</dbReference>
<reference evidence="2 4" key="2">
    <citation type="submission" date="2017-03" db="EMBL/GenBank/DDBJ databases">
        <title>Complete sequence of Clostridium formicaceticum DSM 92.</title>
        <authorList>
            <person name="Poehlein A."/>
            <person name="Karl M."/>
            <person name="Bengelsdorf F.R."/>
            <person name="Duerre P."/>
            <person name="Daniel R."/>
        </authorList>
    </citation>
    <scope>NUCLEOTIDE SEQUENCE [LARGE SCALE GENOMIC DNA]</scope>
    <source>
        <strain evidence="2 4">DSM 92</strain>
    </source>
</reference>
<accession>A0AAC9WHS0</accession>
<protein>
    <submittedName>
        <fullName evidence="2">Uncharacterized protein</fullName>
    </submittedName>
</protein>
<dbReference type="Proteomes" id="UP000177894">
    <property type="component" value="Chromosome"/>
</dbReference>